<dbReference type="AlphaFoldDB" id="A0AAV7XIS8"/>
<keyword evidence="5 9" id="KW-0862">Zinc</keyword>
<feature type="binding site" evidence="9">
    <location>
        <position position="394"/>
    </location>
    <ligand>
        <name>Zn(2+)</name>
        <dbReference type="ChEBI" id="CHEBI:29105"/>
    </ligand>
</feature>
<dbReference type="InterPro" id="IPR012934">
    <property type="entry name" value="Znf_AD"/>
</dbReference>
<evidence type="ECO:0000313" key="14">
    <source>
        <dbReference type="Proteomes" id="UP001075354"/>
    </source>
</evidence>
<dbReference type="SMART" id="SM00868">
    <property type="entry name" value="zf-AD"/>
    <property type="match status" value="1"/>
</dbReference>
<dbReference type="SUPFAM" id="SSF57716">
    <property type="entry name" value="Glucocorticoid receptor-like (DNA-binding domain)"/>
    <property type="match status" value="1"/>
</dbReference>
<feature type="region of interest" description="Disordered" evidence="10">
    <location>
        <begin position="1"/>
        <end position="381"/>
    </location>
</feature>
<dbReference type="EMBL" id="JAPTSV010000010">
    <property type="protein sequence ID" value="KAJ1523640.1"/>
    <property type="molecule type" value="Genomic_DNA"/>
</dbReference>
<feature type="compositionally biased region" description="Basic and acidic residues" evidence="10">
    <location>
        <begin position="112"/>
        <end position="124"/>
    </location>
</feature>
<dbReference type="PROSITE" id="PS00028">
    <property type="entry name" value="ZINC_FINGER_C2H2_1"/>
    <property type="match status" value="4"/>
</dbReference>
<feature type="compositionally biased region" description="Acidic residues" evidence="10">
    <location>
        <begin position="1"/>
        <end position="34"/>
    </location>
</feature>
<dbReference type="GO" id="GO:0008270">
    <property type="term" value="F:zinc ion binding"/>
    <property type="evidence" value="ECO:0007669"/>
    <property type="project" value="UniProtKB-UniRule"/>
</dbReference>
<evidence type="ECO:0000256" key="5">
    <source>
        <dbReference type="ARBA" id="ARBA00022833"/>
    </source>
</evidence>
<dbReference type="PROSITE" id="PS50157">
    <property type="entry name" value="ZINC_FINGER_C2H2_2"/>
    <property type="match status" value="4"/>
</dbReference>
<protein>
    <submittedName>
        <fullName evidence="13">Uncharacterized protein</fullName>
    </submittedName>
</protein>
<feature type="compositionally biased region" description="Basic and acidic residues" evidence="10">
    <location>
        <begin position="133"/>
        <end position="145"/>
    </location>
</feature>
<feature type="binding site" evidence="9">
    <location>
        <position position="443"/>
    </location>
    <ligand>
        <name>Zn(2+)</name>
        <dbReference type="ChEBI" id="CHEBI:29105"/>
    </ligand>
</feature>
<keyword evidence="3" id="KW-0677">Repeat</keyword>
<keyword evidence="14" id="KW-1185">Reference proteome</keyword>
<evidence type="ECO:0000256" key="4">
    <source>
        <dbReference type="ARBA" id="ARBA00022771"/>
    </source>
</evidence>
<dbReference type="InterPro" id="IPR013087">
    <property type="entry name" value="Znf_C2H2_type"/>
</dbReference>
<dbReference type="PANTHER" id="PTHR16515">
    <property type="entry name" value="PR DOMAIN ZINC FINGER PROTEIN"/>
    <property type="match status" value="1"/>
</dbReference>
<keyword evidence="7" id="KW-0539">Nucleus</keyword>
<accession>A0AAV7XIS8</accession>
<feature type="domain" description="C2H2-type" evidence="11">
    <location>
        <begin position="820"/>
        <end position="847"/>
    </location>
</feature>
<sequence length="1022" mass="112037">MNQNDGEIDAEEDGNAPEECEEDGGEGYLEDEGEEKLVTKSSKTDAKSSKPVHEKSRSESSKERGNDVSKERGNDVSKHLSKPTHSSSNKHKSQSSKTNNDEKSSTSTKLSSKHEAVGKEDQVLKSDSSVKPSEAKDGAARESHPGSKNATTSKPVSSSHRTRSNSTSGRDSSQKDKRSSRKDEKSHSDDSTSSSTTNSDAKAALRSSRSRKSNSDTPSTSATSPEAVHSKKDKSKVAVETPQRQRQSERVCKATEKAIASGLVSRRSKAPHTDSDSPNRPEKQVSEKAQDSGSDDTSASQRRSKRKADSQPASKEEAPVSKRRTTRSGDAQSSNETPETTSNAQLLKSARKSKSLKRKGSSGDLPPAKQAHTEESSPKEKVPKEFIADIPKMCRICGSKNENLLNVFGPEGRTMQLSEKVHSILPIKIREEEPLPTGVCHSCVVTLMACEKLVEKCLNIDNLLRVHYECPVDKPSEEKKEDQPQLPSSEQNQNPDPTPEKSVKAVAPASPQPVVKPSDTSVSTLEEKPAPKAGHVTRSSSRVSAKSKQVESSKAAEVPSKAANKVASQELAKTGKANLVDTEDSPPVLEAEPPQSHVPASNQEPSAQPPVLVPQPGKSGSAAASAASGEDPSAKRFGNTYHVRMKPTQWEKIERGLEAIHGESQDDAPEAAPSDPKRYGTITTEEFHIVDLDMNVEEVPPEEPLLTGKSEATSAMQEFHIEIPADTPEEETSVQQSSPKSVIDSILVDWSGDEDEATPVQKAYACHLCDKVCQKRIALIEHLRKHTGDNPFACPVCNKRFNRLANYKAHMVIHENARRYECPYCGKRFNRQSIQQRHIKTHTTEQSRKHRCRVCNLTFGLATEMFTHRRLHTREEVERATWEDEKLRLALTSFPCTSRQVIEDSSASSSKSEKHDLYEEFEDEDFEEDDDDEDEYIIYEDEDGVDDDDDDGDIDEGDEKEMSESSLKEDSLTNLTKIAFVDTSKSSNGVDLPVTNITPIPVTLSGDAVPSVGDSSVHITIL</sequence>
<evidence type="ECO:0000256" key="7">
    <source>
        <dbReference type="ARBA" id="ARBA00023242"/>
    </source>
</evidence>
<keyword evidence="2 9" id="KW-0479">Metal-binding</keyword>
<feature type="compositionally biased region" description="Polar residues" evidence="10">
    <location>
        <begin position="146"/>
        <end position="156"/>
    </location>
</feature>
<feature type="compositionally biased region" description="Basic and acidic residues" evidence="10">
    <location>
        <begin position="271"/>
        <end position="290"/>
    </location>
</feature>
<dbReference type="GO" id="GO:0003677">
    <property type="term" value="F:DNA binding"/>
    <property type="evidence" value="ECO:0007669"/>
    <property type="project" value="UniProtKB-KW"/>
</dbReference>
<dbReference type="Pfam" id="PF07776">
    <property type="entry name" value="zf-AD"/>
    <property type="match status" value="1"/>
</dbReference>
<name>A0AAV7XIS8_9NEOP</name>
<reference evidence="13" key="1">
    <citation type="submission" date="2022-12" db="EMBL/GenBank/DDBJ databases">
        <title>Chromosome-level genome assembly of the bean flower thrips Megalurothrips usitatus.</title>
        <authorList>
            <person name="Ma L."/>
            <person name="Liu Q."/>
            <person name="Li H."/>
            <person name="Cai W."/>
        </authorList>
    </citation>
    <scope>NUCLEOTIDE SEQUENCE</scope>
    <source>
        <strain evidence="13">Cailab_2022a</strain>
    </source>
</reference>
<feature type="compositionally biased region" description="Low complexity" evidence="10">
    <location>
        <begin position="619"/>
        <end position="629"/>
    </location>
</feature>
<feature type="binding site" evidence="9">
    <location>
        <position position="440"/>
    </location>
    <ligand>
        <name>Zn(2+)</name>
        <dbReference type="ChEBI" id="CHEBI:29105"/>
    </ligand>
</feature>
<evidence type="ECO:0000256" key="3">
    <source>
        <dbReference type="ARBA" id="ARBA00022737"/>
    </source>
</evidence>
<proteinExistence type="predicted"/>
<evidence type="ECO:0000259" key="11">
    <source>
        <dbReference type="PROSITE" id="PS50157"/>
    </source>
</evidence>
<evidence type="ECO:0000256" key="1">
    <source>
        <dbReference type="ARBA" id="ARBA00004123"/>
    </source>
</evidence>
<dbReference type="PROSITE" id="PS51915">
    <property type="entry name" value="ZAD"/>
    <property type="match status" value="1"/>
</dbReference>
<feature type="compositionally biased region" description="Polar residues" evidence="10">
    <location>
        <begin position="485"/>
        <end position="495"/>
    </location>
</feature>
<feature type="binding site" evidence="9">
    <location>
        <position position="397"/>
    </location>
    <ligand>
        <name>Zn(2+)</name>
        <dbReference type="ChEBI" id="CHEBI:29105"/>
    </ligand>
</feature>
<feature type="compositionally biased region" description="Basic and acidic residues" evidence="10">
    <location>
        <begin position="371"/>
        <end position="381"/>
    </location>
</feature>
<feature type="compositionally biased region" description="Polar residues" evidence="10">
    <location>
        <begin position="537"/>
        <end position="552"/>
    </location>
</feature>
<comment type="subcellular location">
    <subcellularLocation>
        <location evidence="1">Nucleus</location>
    </subcellularLocation>
</comment>
<organism evidence="13 14">
    <name type="scientific">Megalurothrips usitatus</name>
    <name type="common">bean blossom thrips</name>
    <dbReference type="NCBI Taxonomy" id="439358"/>
    <lineage>
        <taxon>Eukaryota</taxon>
        <taxon>Metazoa</taxon>
        <taxon>Ecdysozoa</taxon>
        <taxon>Arthropoda</taxon>
        <taxon>Hexapoda</taxon>
        <taxon>Insecta</taxon>
        <taxon>Pterygota</taxon>
        <taxon>Neoptera</taxon>
        <taxon>Paraneoptera</taxon>
        <taxon>Thysanoptera</taxon>
        <taxon>Terebrantia</taxon>
        <taxon>Thripoidea</taxon>
        <taxon>Thripidae</taxon>
        <taxon>Megalurothrips</taxon>
    </lineage>
</organism>
<evidence type="ECO:0000256" key="2">
    <source>
        <dbReference type="ARBA" id="ARBA00022723"/>
    </source>
</evidence>
<feature type="domain" description="ZAD" evidence="12">
    <location>
        <begin position="392"/>
        <end position="467"/>
    </location>
</feature>
<feature type="compositionally biased region" description="Basic and acidic residues" evidence="10">
    <location>
        <begin position="246"/>
        <end position="256"/>
    </location>
</feature>
<feature type="compositionally biased region" description="Polar residues" evidence="10">
    <location>
        <begin position="328"/>
        <end position="345"/>
    </location>
</feature>
<dbReference type="Gene3D" id="3.30.160.60">
    <property type="entry name" value="Classic Zinc Finger"/>
    <property type="match status" value="3"/>
</dbReference>
<evidence type="ECO:0000256" key="9">
    <source>
        <dbReference type="PROSITE-ProRule" id="PRU01263"/>
    </source>
</evidence>
<feature type="region of interest" description="Disordered" evidence="10">
    <location>
        <begin position="657"/>
        <end position="678"/>
    </location>
</feature>
<feature type="compositionally biased region" description="Polar residues" evidence="10">
    <location>
        <begin position="291"/>
        <end position="301"/>
    </location>
</feature>
<feature type="domain" description="C2H2-type" evidence="11">
    <location>
        <begin position="850"/>
        <end position="877"/>
    </location>
</feature>
<dbReference type="SMART" id="SM00355">
    <property type="entry name" value="ZnF_C2H2"/>
    <property type="match status" value="4"/>
</dbReference>
<dbReference type="FunFam" id="3.30.160.60:FF:000624">
    <property type="entry name" value="zinc finger protein 697"/>
    <property type="match status" value="1"/>
</dbReference>
<evidence type="ECO:0000313" key="13">
    <source>
        <dbReference type="EMBL" id="KAJ1523640.1"/>
    </source>
</evidence>
<evidence type="ECO:0000256" key="6">
    <source>
        <dbReference type="ARBA" id="ARBA00023125"/>
    </source>
</evidence>
<feature type="compositionally biased region" description="Basic residues" evidence="10">
    <location>
        <begin position="349"/>
        <end position="360"/>
    </location>
</feature>
<dbReference type="Proteomes" id="UP001075354">
    <property type="component" value="Chromosome 10"/>
</dbReference>
<dbReference type="Gene3D" id="3.40.1800.20">
    <property type="match status" value="1"/>
</dbReference>
<dbReference type="InterPro" id="IPR050331">
    <property type="entry name" value="Zinc_finger"/>
</dbReference>
<feature type="domain" description="C2H2-type" evidence="11">
    <location>
        <begin position="764"/>
        <end position="791"/>
    </location>
</feature>
<feature type="region of interest" description="Disordered" evidence="10">
    <location>
        <begin position="902"/>
        <end position="968"/>
    </location>
</feature>
<dbReference type="PANTHER" id="PTHR16515:SF49">
    <property type="entry name" value="GASTRULA ZINC FINGER PROTEIN XLCGF49.1-LIKE-RELATED"/>
    <property type="match status" value="1"/>
</dbReference>
<evidence type="ECO:0000256" key="8">
    <source>
        <dbReference type="PROSITE-ProRule" id="PRU00042"/>
    </source>
</evidence>
<evidence type="ECO:0000259" key="12">
    <source>
        <dbReference type="PROSITE" id="PS51915"/>
    </source>
</evidence>
<dbReference type="SUPFAM" id="SSF57667">
    <property type="entry name" value="beta-beta-alpha zinc fingers"/>
    <property type="match status" value="2"/>
</dbReference>
<feature type="domain" description="C2H2-type" evidence="11">
    <location>
        <begin position="792"/>
        <end position="819"/>
    </location>
</feature>
<dbReference type="InterPro" id="IPR036236">
    <property type="entry name" value="Znf_C2H2_sf"/>
</dbReference>
<dbReference type="Pfam" id="PF00096">
    <property type="entry name" value="zf-C2H2"/>
    <property type="match status" value="2"/>
</dbReference>
<comment type="caution">
    <text evidence="13">The sequence shown here is derived from an EMBL/GenBank/DDBJ whole genome shotgun (WGS) entry which is preliminary data.</text>
</comment>
<dbReference type="GO" id="GO:0005634">
    <property type="term" value="C:nucleus"/>
    <property type="evidence" value="ECO:0007669"/>
    <property type="project" value="UniProtKB-SubCell"/>
</dbReference>
<feature type="compositionally biased region" description="Low complexity" evidence="10">
    <location>
        <begin position="191"/>
        <end position="207"/>
    </location>
</feature>
<feature type="compositionally biased region" description="Basic and acidic residues" evidence="10">
    <location>
        <begin position="35"/>
        <end position="78"/>
    </location>
</feature>
<feature type="compositionally biased region" description="Basic and acidic residues" evidence="10">
    <location>
        <begin position="172"/>
        <end position="190"/>
    </location>
</feature>
<keyword evidence="6" id="KW-0238">DNA-binding</keyword>
<dbReference type="GO" id="GO:0010468">
    <property type="term" value="P:regulation of gene expression"/>
    <property type="evidence" value="ECO:0007669"/>
    <property type="project" value="TreeGrafter"/>
</dbReference>
<gene>
    <name evidence="13" type="ORF">ONE63_001483</name>
</gene>
<feature type="region of interest" description="Disordered" evidence="10">
    <location>
        <begin position="475"/>
        <end position="642"/>
    </location>
</feature>
<evidence type="ECO:0000256" key="10">
    <source>
        <dbReference type="SAM" id="MobiDB-lite"/>
    </source>
</evidence>
<keyword evidence="4 8" id="KW-0863">Zinc-finger</keyword>
<feature type="compositionally biased region" description="Acidic residues" evidence="10">
    <location>
        <begin position="919"/>
        <end position="959"/>
    </location>
</feature>